<feature type="region of interest" description="Disordered" evidence="1">
    <location>
        <begin position="62"/>
        <end position="89"/>
    </location>
</feature>
<dbReference type="EMBL" id="LR796837">
    <property type="protein sequence ID" value="CAB4169272.1"/>
    <property type="molecule type" value="Genomic_DNA"/>
</dbReference>
<dbReference type="EMBL" id="LR798364">
    <property type="protein sequence ID" value="CAB5226889.1"/>
    <property type="molecule type" value="Genomic_DNA"/>
</dbReference>
<evidence type="ECO:0000313" key="3">
    <source>
        <dbReference type="EMBL" id="CAB5226889.1"/>
    </source>
</evidence>
<evidence type="ECO:0000256" key="1">
    <source>
        <dbReference type="SAM" id="MobiDB-lite"/>
    </source>
</evidence>
<evidence type="ECO:0000313" key="2">
    <source>
        <dbReference type="EMBL" id="CAB4169272.1"/>
    </source>
</evidence>
<name>A0A6J7XA74_9CAUD</name>
<proteinExistence type="predicted"/>
<organism evidence="3">
    <name type="scientific">uncultured Caudovirales phage</name>
    <dbReference type="NCBI Taxonomy" id="2100421"/>
    <lineage>
        <taxon>Viruses</taxon>
        <taxon>Duplodnaviria</taxon>
        <taxon>Heunggongvirae</taxon>
        <taxon>Uroviricota</taxon>
        <taxon>Caudoviricetes</taxon>
        <taxon>Peduoviridae</taxon>
        <taxon>Maltschvirus</taxon>
        <taxon>Maltschvirus maltsch</taxon>
    </lineage>
</organism>
<gene>
    <name evidence="3" type="ORF">UFOVP1516_51</name>
    <name evidence="2" type="ORF">UFOVP887_84</name>
</gene>
<accession>A0A6J7XA74</accession>
<sequence>MLLLKKLSTPRNYKASPLTLSHKVDSLNLQAIRQARLTALADELALLTASIKPMSQPIAKKIGRQPTNHTQREGGQEVRNGIRRPKPDTKCGQSWQVCQDLFIELGHLPLPAQVGARGLTIGLKENTSRSEFSMWRIFHFGR</sequence>
<protein>
    <submittedName>
        <fullName evidence="3">Uncharacterized protein</fullName>
    </submittedName>
</protein>
<reference evidence="3" key="1">
    <citation type="submission" date="2020-05" db="EMBL/GenBank/DDBJ databases">
        <authorList>
            <person name="Chiriac C."/>
            <person name="Salcher M."/>
            <person name="Ghai R."/>
            <person name="Kavagutti S V."/>
        </authorList>
    </citation>
    <scope>NUCLEOTIDE SEQUENCE</scope>
</reference>